<dbReference type="AlphaFoldDB" id="A0A821KRT7"/>
<dbReference type="EMBL" id="CAJOBZ010000001">
    <property type="protein sequence ID" value="CAF4741227.1"/>
    <property type="molecule type" value="Genomic_DNA"/>
</dbReference>
<evidence type="ECO:0000313" key="3">
    <source>
        <dbReference type="EMBL" id="CAF4741227.1"/>
    </source>
</evidence>
<keyword evidence="1" id="KW-1133">Transmembrane helix</keyword>
<reference evidence="3" key="1">
    <citation type="submission" date="2021-02" db="EMBL/GenBank/DDBJ databases">
        <authorList>
            <person name="Steward A R."/>
        </authorList>
    </citation>
    <scope>NUCLEOTIDE SEQUENCE</scope>
</reference>
<gene>
    <name evidence="3" type="ORF">PMACD_LOCUS18</name>
</gene>
<keyword evidence="1" id="KW-0472">Membrane</keyword>
<evidence type="ECO:0000256" key="2">
    <source>
        <dbReference type="SAM" id="SignalP"/>
    </source>
</evidence>
<feature type="transmembrane region" description="Helical" evidence="1">
    <location>
        <begin position="64"/>
        <end position="83"/>
    </location>
</feature>
<feature type="chain" id="PRO_5032939981" evidence="2">
    <location>
        <begin position="28"/>
        <end position="149"/>
    </location>
</feature>
<keyword evidence="1" id="KW-0812">Transmembrane</keyword>
<dbReference type="OrthoDB" id="7479684at2759"/>
<organism evidence="3 4">
    <name type="scientific">Pieris macdunnoughi</name>
    <dbReference type="NCBI Taxonomy" id="345717"/>
    <lineage>
        <taxon>Eukaryota</taxon>
        <taxon>Metazoa</taxon>
        <taxon>Ecdysozoa</taxon>
        <taxon>Arthropoda</taxon>
        <taxon>Hexapoda</taxon>
        <taxon>Insecta</taxon>
        <taxon>Pterygota</taxon>
        <taxon>Neoptera</taxon>
        <taxon>Endopterygota</taxon>
        <taxon>Lepidoptera</taxon>
        <taxon>Glossata</taxon>
        <taxon>Ditrysia</taxon>
        <taxon>Papilionoidea</taxon>
        <taxon>Pieridae</taxon>
        <taxon>Pierinae</taxon>
        <taxon>Pieris</taxon>
    </lineage>
</organism>
<feature type="signal peptide" evidence="2">
    <location>
        <begin position="1"/>
        <end position="27"/>
    </location>
</feature>
<keyword evidence="2" id="KW-0732">Signal</keyword>
<name>A0A821KRT7_9NEOP</name>
<keyword evidence="4" id="KW-1185">Reference proteome</keyword>
<comment type="caution">
    <text evidence="3">The sequence shown here is derived from an EMBL/GenBank/DDBJ whole genome shotgun (WGS) entry which is preliminary data.</text>
</comment>
<sequence length="149" mass="16749">MPLPGCSCTSSVAATVLIALLLLPVEFFVPDLTPKLPPTALPQNTIFVPGTNTWFFLDFPPLDIFLTLVLIVWATTTYLCAWIQRKIMERRILKLRASLQDCVKRARGLEAQQEQTETSIRLARAAAAEYGLLMHLLLARRRPSSQLRT</sequence>
<protein>
    <submittedName>
        <fullName evidence="3">Uncharacterized protein</fullName>
    </submittedName>
</protein>
<accession>A0A821KRT7</accession>
<proteinExistence type="predicted"/>
<evidence type="ECO:0000256" key="1">
    <source>
        <dbReference type="SAM" id="Phobius"/>
    </source>
</evidence>
<evidence type="ECO:0000313" key="4">
    <source>
        <dbReference type="Proteomes" id="UP000663880"/>
    </source>
</evidence>
<dbReference type="Proteomes" id="UP000663880">
    <property type="component" value="Unassembled WGS sequence"/>
</dbReference>